<gene>
    <name evidence="3" type="ORF">GCM10011391_13940</name>
</gene>
<dbReference type="EMBL" id="BMIR01000005">
    <property type="protein sequence ID" value="GGE36340.1"/>
    <property type="molecule type" value="Genomic_DNA"/>
</dbReference>
<organism evidence="3 4">
    <name type="scientific">Pullulanibacillus camelliae</name>
    <dbReference type="NCBI Taxonomy" id="1707096"/>
    <lineage>
        <taxon>Bacteria</taxon>
        <taxon>Bacillati</taxon>
        <taxon>Bacillota</taxon>
        <taxon>Bacilli</taxon>
        <taxon>Bacillales</taxon>
        <taxon>Sporolactobacillaceae</taxon>
        <taxon>Pullulanibacillus</taxon>
    </lineage>
</organism>
<feature type="domain" description="DUF7309" evidence="2">
    <location>
        <begin position="52"/>
        <end position="220"/>
    </location>
</feature>
<dbReference type="AlphaFoldDB" id="A0A8J2VLI3"/>
<name>A0A8J2VLI3_9BACL</name>
<feature type="domain" description="DUF6930" evidence="1">
    <location>
        <begin position="259"/>
        <end position="380"/>
    </location>
</feature>
<evidence type="ECO:0000259" key="2">
    <source>
        <dbReference type="Pfam" id="PF23988"/>
    </source>
</evidence>
<evidence type="ECO:0000313" key="3">
    <source>
        <dbReference type="EMBL" id="GGE36340.1"/>
    </source>
</evidence>
<evidence type="ECO:0000313" key="4">
    <source>
        <dbReference type="Proteomes" id="UP000628775"/>
    </source>
</evidence>
<dbReference type="InterPro" id="IPR055733">
    <property type="entry name" value="DUF7309"/>
</dbReference>
<keyword evidence="4" id="KW-1185">Reference proteome</keyword>
<comment type="caution">
    <text evidence="3">The sequence shown here is derived from an EMBL/GenBank/DDBJ whole genome shotgun (WGS) entry which is preliminary data.</text>
</comment>
<sequence>MWDESEIPVDSQALIAEINAQFEEIWGATLSKVDFTLEDDQRNRLLEDQTLWEELFNAINTYKKIKPWEVLADDQILVIQLPDILGTAYCSVLGAAGEDFGLGIYLGNSGLRLLQQLLHGTDINRDLITTYHGLHLSFVDREELADDDYQLIKGLGFRYHGRNQWPMLRSFKPGYVPWLLDQEDIKPLTLILKQVIEAVNQVKAKALEIPVASAEKWYTRSSVKVGKRLKWENDFMSPEMTEQKNTSAQQAPLVISELELRQAKKTLSHFNIPVEFSAKFLPVPTQDQTYERPYFPRMLLAIEQKQGMILYNDLIKPDALEAELQKAFLTMINRLEQIPREVIVESEEVEHIMRPVCQALSIKIQRGEELTMTEHVLDEMLEDAF</sequence>
<dbReference type="Proteomes" id="UP000628775">
    <property type="component" value="Unassembled WGS sequence"/>
</dbReference>
<evidence type="ECO:0008006" key="5">
    <source>
        <dbReference type="Google" id="ProtNLM"/>
    </source>
</evidence>
<dbReference type="Pfam" id="PF23988">
    <property type="entry name" value="DUF7309"/>
    <property type="match status" value="1"/>
</dbReference>
<evidence type="ECO:0000259" key="1">
    <source>
        <dbReference type="Pfam" id="PF22007"/>
    </source>
</evidence>
<dbReference type="InterPro" id="IPR054216">
    <property type="entry name" value="DUF6930"/>
</dbReference>
<dbReference type="Pfam" id="PF22007">
    <property type="entry name" value="DUF6930"/>
    <property type="match status" value="1"/>
</dbReference>
<accession>A0A8J2VLI3</accession>
<proteinExistence type="predicted"/>
<reference evidence="3" key="1">
    <citation type="journal article" date="2014" name="Int. J. Syst. Evol. Microbiol.">
        <title>Complete genome sequence of Corynebacterium casei LMG S-19264T (=DSM 44701T), isolated from a smear-ripened cheese.</title>
        <authorList>
            <consortium name="US DOE Joint Genome Institute (JGI-PGF)"/>
            <person name="Walter F."/>
            <person name="Albersmeier A."/>
            <person name="Kalinowski J."/>
            <person name="Ruckert C."/>
        </authorList>
    </citation>
    <scope>NUCLEOTIDE SEQUENCE</scope>
    <source>
        <strain evidence="3">CGMCC 1.15371</strain>
    </source>
</reference>
<protein>
    <recommendedName>
        <fullName evidence="5">GNAT family N-acetyltransferase</fullName>
    </recommendedName>
</protein>
<reference evidence="3" key="2">
    <citation type="submission" date="2020-09" db="EMBL/GenBank/DDBJ databases">
        <authorList>
            <person name="Sun Q."/>
            <person name="Zhou Y."/>
        </authorList>
    </citation>
    <scope>NUCLEOTIDE SEQUENCE</scope>
    <source>
        <strain evidence="3">CGMCC 1.15371</strain>
    </source>
</reference>